<evidence type="ECO:0000313" key="1">
    <source>
        <dbReference type="EMBL" id="CAA9432068.1"/>
    </source>
</evidence>
<dbReference type="AlphaFoldDB" id="A0A6J4Q289"/>
<accession>A0A6J4Q289</accession>
<gene>
    <name evidence="1" type="ORF">AVDCRST_MAG22-3361</name>
</gene>
<dbReference type="EMBL" id="CADCUV010000159">
    <property type="protein sequence ID" value="CAA9432068.1"/>
    <property type="molecule type" value="Genomic_DNA"/>
</dbReference>
<feature type="non-terminal residue" evidence="1">
    <location>
        <position position="41"/>
    </location>
</feature>
<reference evidence="1" key="1">
    <citation type="submission" date="2020-02" db="EMBL/GenBank/DDBJ databases">
        <authorList>
            <person name="Meier V. D."/>
        </authorList>
    </citation>
    <scope>NUCLEOTIDE SEQUENCE</scope>
    <source>
        <strain evidence="1">AVDCRST_MAG22</strain>
    </source>
</reference>
<proteinExistence type="predicted"/>
<feature type="non-terminal residue" evidence="1">
    <location>
        <position position="1"/>
    </location>
</feature>
<protein>
    <submittedName>
        <fullName evidence="1">Uncharacterized protein</fullName>
    </submittedName>
</protein>
<organism evidence="1">
    <name type="scientific">uncultured Rubrobacteraceae bacterium</name>
    <dbReference type="NCBI Taxonomy" id="349277"/>
    <lineage>
        <taxon>Bacteria</taxon>
        <taxon>Bacillati</taxon>
        <taxon>Actinomycetota</taxon>
        <taxon>Rubrobacteria</taxon>
        <taxon>Rubrobacterales</taxon>
        <taxon>Rubrobacteraceae</taxon>
        <taxon>environmental samples</taxon>
    </lineage>
</organism>
<sequence length="41" mass="4218">AREGGPLLLGGGWRAGGVRRAAGARLLAAHIQRRQDGAEPV</sequence>
<name>A0A6J4Q289_9ACTN</name>